<dbReference type="EMBL" id="LUCM01000138">
    <property type="protein sequence ID" value="KAA0201048.1"/>
    <property type="molecule type" value="Genomic_DNA"/>
</dbReference>
<keyword evidence="1" id="KW-0547">Nucleotide-binding</keyword>
<proteinExistence type="predicted"/>
<evidence type="ECO:0000256" key="1">
    <source>
        <dbReference type="ARBA" id="ARBA00022741"/>
    </source>
</evidence>
<dbReference type="PROSITE" id="PS50011">
    <property type="entry name" value="PROTEIN_KINASE_DOM"/>
    <property type="match status" value="1"/>
</dbReference>
<dbReference type="PANTHER" id="PTHR22967">
    <property type="entry name" value="SERINE/THREONINE PROTEIN KINASE"/>
    <property type="match status" value="1"/>
</dbReference>
<evidence type="ECO:0000313" key="3">
    <source>
        <dbReference type="EMBL" id="KAA0201048.1"/>
    </source>
</evidence>
<feature type="domain" description="Protein kinase" evidence="2">
    <location>
        <begin position="1"/>
        <end position="138"/>
    </location>
</feature>
<dbReference type="GO" id="GO:0035612">
    <property type="term" value="F:AP-2 adaptor complex binding"/>
    <property type="evidence" value="ECO:0007669"/>
    <property type="project" value="TreeGrafter"/>
</dbReference>
<dbReference type="GO" id="GO:2000369">
    <property type="term" value="P:regulation of clathrin-dependent endocytosis"/>
    <property type="evidence" value="ECO:0007669"/>
    <property type="project" value="TreeGrafter"/>
</dbReference>
<dbReference type="Pfam" id="PF00069">
    <property type="entry name" value="Pkinase"/>
    <property type="match status" value="1"/>
</dbReference>
<dbReference type="AlphaFoldDB" id="A0A8E0SA17"/>
<dbReference type="Proteomes" id="UP000728185">
    <property type="component" value="Unassembled WGS sequence"/>
</dbReference>
<accession>A0A8E0SA17</accession>
<comment type="caution">
    <text evidence="3">The sequence shown here is derived from an EMBL/GenBank/DDBJ whole genome shotgun (WGS) entry which is preliminary data.</text>
</comment>
<dbReference type="GO" id="GO:0005737">
    <property type="term" value="C:cytoplasm"/>
    <property type="evidence" value="ECO:0007669"/>
    <property type="project" value="TreeGrafter"/>
</dbReference>
<dbReference type="InterPro" id="IPR008271">
    <property type="entry name" value="Ser/Thr_kinase_AS"/>
</dbReference>
<keyword evidence="3" id="KW-0808">Transferase</keyword>
<dbReference type="PROSITE" id="PS00108">
    <property type="entry name" value="PROTEIN_KINASE_ST"/>
    <property type="match status" value="1"/>
</dbReference>
<gene>
    <name evidence="3" type="ORF">FBUS_03488</name>
</gene>
<evidence type="ECO:0000313" key="4">
    <source>
        <dbReference type="Proteomes" id="UP000728185"/>
    </source>
</evidence>
<dbReference type="PANTHER" id="PTHR22967:SF105">
    <property type="entry name" value="CYCLIN-G-ASSOCIATED KINASE"/>
    <property type="match status" value="1"/>
</dbReference>
<organism evidence="3 4">
    <name type="scientific">Fasciolopsis buskii</name>
    <dbReference type="NCBI Taxonomy" id="27845"/>
    <lineage>
        <taxon>Eukaryota</taxon>
        <taxon>Metazoa</taxon>
        <taxon>Spiralia</taxon>
        <taxon>Lophotrochozoa</taxon>
        <taxon>Platyhelminthes</taxon>
        <taxon>Trematoda</taxon>
        <taxon>Digenea</taxon>
        <taxon>Plagiorchiida</taxon>
        <taxon>Echinostomata</taxon>
        <taxon>Echinostomatoidea</taxon>
        <taxon>Fasciolidae</taxon>
        <taxon>Fasciolopsis</taxon>
    </lineage>
</organism>
<dbReference type="GO" id="GO:0005524">
    <property type="term" value="F:ATP binding"/>
    <property type="evidence" value="ECO:0007669"/>
    <property type="project" value="InterPro"/>
</dbReference>
<dbReference type="SMART" id="SM00220">
    <property type="entry name" value="S_TKc"/>
    <property type="match status" value="1"/>
</dbReference>
<dbReference type="GO" id="GO:0045747">
    <property type="term" value="P:positive regulation of Notch signaling pathway"/>
    <property type="evidence" value="ECO:0007669"/>
    <property type="project" value="TreeGrafter"/>
</dbReference>
<dbReference type="InterPro" id="IPR011009">
    <property type="entry name" value="Kinase-like_dom_sf"/>
</dbReference>
<dbReference type="Gene3D" id="1.10.510.10">
    <property type="entry name" value="Transferase(Phosphotransferase) domain 1"/>
    <property type="match status" value="1"/>
</dbReference>
<keyword evidence="4" id="KW-1185">Reference proteome</keyword>
<keyword evidence="3" id="KW-0418">Kinase</keyword>
<dbReference type="InterPro" id="IPR000719">
    <property type="entry name" value="Prot_kinase_dom"/>
</dbReference>
<evidence type="ECO:0000259" key="2">
    <source>
        <dbReference type="PROSITE" id="PS50011"/>
    </source>
</evidence>
<reference evidence="3" key="1">
    <citation type="submission" date="2019-05" db="EMBL/GenBank/DDBJ databases">
        <title>Annotation for the trematode Fasciolopsis buski.</title>
        <authorList>
            <person name="Choi Y.-J."/>
        </authorList>
    </citation>
    <scope>NUCLEOTIDE SEQUENCE</scope>
    <source>
        <strain evidence="3">HT</strain>
        <tissue evidence="3">Whole worm</tissue>
    </source>
</reference>
<dbReference type="GO" id="GO:0004674">
    <property type="term" value="F:protein serine/threonine kinase activity"/>
    <property type="evidence" value="ECO:0007669"/>
    <property type="project" value="TreeGrafter"/>
</dbReference>
<dbReference type="OrthoDB" id="1717591at2759"/>
<sequence>MEFVGAASAGKDKQKGTEFLIVTELCRGGQLSDYLPTPHQDRPLPPSAVIQIMHQTCRAVQHMHSQNPPIMHRDLKIENLLLSDKFIIKLCDFGSASTVMYNPDSSWTAVKRGAVQEEVSPVFHIDLVFRKHCNETRS</sequence>
<dbReference type="SUPFAM" id="SSF56112">
    <property type="entry name" value="Protein kinase-like (PK-like)"/>
    <property type="match status" value="1"/>
</dbReference>
<name>A0A8E0SA17_9TREM</name>
<protein>
    <submittedName>
        <fullName evidence="3">Cyclin-G-associated kinase</fullName>
    </submittedName>
</protein>